<dbReference type="AlphaFoldDB" id="A0A6H0ZLF0"/>
<proteinExistence type="predicted"/>
<feature type="compositionally biased region" description="Basic and acidic residues" evidence="1">
    <location>
        <begin position="66"/>
        <end position="76"/>
    </location>
</feature>
<organism evidence="2 3">
    <name type="scientific">Agrobacterium pusense</name>
    <dbReference type="NCBI Taxonomy" id="648995"/>
    <lineage>
        <taxon>Bacteria</taxon>
        <taxon>Pseudomonadati</taxon>
        <taxon>Pseudomonadota</taxon>
        <taxon>Alphaproteobacteria</taxon>
        <taxon>Hyphomicrobiales</taxon>
        <taxon>Rhizobiaceae</taxon>
        <taxon>Rhizobium/Agrobacterium group</taxon>
        <taxon>Agrobacterium</taxon>
    </lineage>
</organism>
<gene>
    <name evidence="2" type="ORF">FOB41_05335</name>
</gene>
<name>A0A6H0ZLF0_9HYPH</name>
<accession>A0A6H0ZLF0</accession>
<dbReference type="InterPro" id="IPR008768">
    <property type="entry name" value="Gp9-like"/>
</dbReference>
<evidence type="ECO:0000313" key="2">
    <source>
        <dbReference type="EMBL" id="QIX20600.1"/>
    </source>
</evidence>
<dbReference type="RefSeq" id="WP_136882665.1">
    <property type="nucleotide sequence ID" value="NZ_CP050898.1"/>
</dbReference>
<evidence type="ECO:0008006" key="4">
    <source>
        <dbReference type="Google" id="ProtNLM"/>
    </source>
</evidence>
<feature type="region of interest" description="Disordered" evidence="1">
    <location>
        <begin position="66"/>
        <end position="87"/>
    </location>
</feature>
<evidence type="ECO:0000313" key="3">
    <source>
        <dbReference type="Proteomes" id="UP000500870"/>
    </source>
</evidence>
<sequence>MEPEVTPDTQTLTPGTPEHDALMVEKFQSQSATPEQKPAATTERPAWLPEKFASPEDLAASYAELEKKLSTGKEEPPAATTETPLEEARSVVDSAGLDFNALSDEFLSNGTLSEDSYKALASKGFDRALVDSYIEGQTAKADLFRAEVLLEVGGEQSYTDMVTWAAQNLSKAEIEAYDAQVDSGNLTAAKMAVAGLKARYEKANGDEPSLLNGDTGGSSAEVFRSTAELTAAMRDPRYKKDAAYRQDVERKLAKSSLF</sequence>
<feature type="region of interest" description="Disordered" evidence="1">
    <location>
        <begin position="27"/>
        <end position="49"/>
    </location>
</feature>
<protein>
    <recommendedName>
        <fullName evidence="4">Capsid assembly protein</fullName>
    </recommendedName>
</protein>
<dbReference type="Pfam" id="PF05396">
    <property type="entry name" value="Phage_T7_Capsid"/>
    <property type="match status" value="1"/>
</dbReference>
<evidence type="ECO:0000256" key="1">
    <source>
        <dbReference type="SAM" id="MobiDB-lite"/>
    </source>
</evidence>
<dbReference type="Proteomes" id="UP000500870">
    <property type="component" value="Chromosome 1"/>
</dbReference>
<reference evidence="2 3" key="1">
    <citation type="submission" date="2020-04" db="EMBL/GenBank/DDBJ databases">
        <title>FDA dAtabase for Regulatory Grade micrObial Sequences (FDA-ARGOS): Supporting development and validation of Infectious Disease Dx tests.</title>
        <authorList>
            <person name="Sciortino C."/>
            <person name="Tallon L."/>
            <person name="Sadzewicz L."/>
            <person name="Vavikolanu K."/>
            <person name="Mehta A."/>
            <person name="Aluvathingal J."/>
            <person name="Nadendla S."/>
            <person name="Nandy P."/>
            <person name="Geyer C."/>
            <person name="Yan Y."/>
            <person name="Sichtig H."/>
        </authorList>
    </citation>
    <scope>NUCLEOTIDE SEQUENCE [LARGE SCALE GENOMIC DNA]</scope>
    <source>
        <strain evidence="2 3">FDAARGOS_633</strain>
    </source>
</reference>
<dbReference type="EMBL" id="CP050898">
    <property type="protein sequence ID" value="QIX20600.1"/>
    <property type="molecule type" value="Genomic_DNA"/>
</dbReference>